<keyword evidence="1" id="KW-0375">Hydrogen ion transport</keyword>
<name>A0A5B0E053_9HYPH</name>
<gene>
    <name evidence="3" type="ORF">FPY71_04930</name>
</gene>
<protein>
    <recommendedName>
        <fullName evidence="1">ATP synthase protein I</fullName>
    </recommendedName>
</protein>
<keyword evidence="2" id="KW-1133">Transmembrane helix</keyword>
<feature type="transmembrane region" description="Helical" evidence="2">
    <location>
        <begin position="77"/>
        <end position="98"/>
    </location>
</feature>
<dbReference type="Proteomes" id="UP000324738">
    <property type="component" value="Unassembled WGS sequence"/>
</dbReference>
<comment type="function">
    <text evidence="1">A possible function for this protein is to guide the assembly of the membrane sector of the ATPase enzyme complex.</text>
</comment>
<dbReference type="InterPro" id="IPR032820">
    <property type="entry name" value="ATPase_put"/>
</dbReference>
<keyword evidence="1" id="KW-0406">Ion transport</keyword>
<keyword evidence="1 2" id="KW-0472">Membrane</keyword>
<dbReference type="GO" id="GO:0045259">
    <property type="term" value="C:proton-transporting ATP synthase complex"/>
    <property type="evidence" value="ECO:0007669"/>
    <property type="project" value="UniProtKB-UniRule"/>
</dbReference>
<keyword evidence="2" id="KW-0812">Transmembrane</keyword>
<comment type="caution">
    <text evidence="3">The sequence shown here is derived from an EMBL/GenBank/DDBJ whole genome shotgun (WGS) entry which is preliminary data.</text>
</comment>
<dbReference type="Pfam" id="PF09527">
    <property type="entry name" value="ATPase_gene1"/>
    <property type="match status" value="1"/>
</dbReference>
<dbReference type="InterPro" id="IPR016989">
    <property type="entry name" value="Atp1_alphaprobac"/>
</dbReference>
<dbReference type="RefSeq" id="WP_149298152.1">
    <property type="nucleotide sequence ID" value="NZ_VTWH01000001.1"/>
</dbReference>
<evidence type="ECO:0000313" key="3">
    <source>
        <dbReference type="EMBL" id="KAA0972437.1"/>
    </source>
</evidence>
<comment type="similarity">
    <text evidence="1">Belongs to the bacterial AtpI family.</text>
</comment>
<dbReference type="PIRSF" id="PIRSF032126">
    <property type="entry name" value="F0F1_ATP_synthase_subunit_I"/>
    <property type="match status" value="1"/>
</dbReference>
<evidence type="ECO:0000313" key="4">
    <source>
        <dbReference type="Proteomes" id="UP000324738"/>
    </source>
</evidence>
<feature type="transmembrane region" description="Helical" evidence="2">
    <location>
        <begin position="53"/>
        <end position="71"/>
    </location>
</feature>
<keyword evidence="1" id="KW-0813">Transport</keyword>
<organism evidence="3 4">
    <name type="scientific">Aureimonas fodinaquatilis</name>
    <dbReference type="NCBI Taxonomy" id="2565783"/>
    <lineage>
        <taxon>Bacteria</taxon>
        <taxon>Pseudomonadati</taxon>
        <taxon>Pseudomonadota</taxon>
        <taxon>Alphaproteobacteria</taxon>
        <taxon>Hyphomicrobiales</taxon>
        <taxon>Aurantimonadaceae</taxon>
        <taxon>Aureimonas</taxon>
    </lineage>
</organism>
<reference evidence="3 4" key="1">
    <citation type="submission" date="2019-08" db="EMBL/GenBank/DDBJ databases">
        <title>Aureimonas fodiniaquatilis sp. nov., isolated from a coal mine wastewater.</title>
        <authorList>
            <person name="Kim W."/>
        </authorList>
    </citation>
    <scope>NUCLEOTIDE SEQUENCE [LARGE SCALE GENOMIC DNA]</scope>
    <source>
        <strain evidence="3 4">CAU 1482</strain>
    </source>
</reference>
<evidence type="ECO:0000256" key="2">
    <source>
        <dbReference type="SAM" id="Phobius"/>
    </source>
</evidence>
<proteinExistence type="inferred from homology"/>
<dbReference type="GO" id="GO:1902600">
    <property type="term" value="P:proton transmembrane transport"/>
    <property type="evidence" value="ECO:0007669"/>
    <property type="project" value="UniProtKB-KW"/>
</dbReference>
<dbReference type="OrthoDB" id="15401at2"/>
<dbReference type="EMBL" id="VTWH01000001">
    <property type="protein sequence ID" value="KAA0972437.1"/>
    <property type="molecule type" value="Genomic_DNA"/>
</dbReference>
<accession>A0A5B0E053</accession>
<evidence type="ECO:0000256" key="1">
    <source>
        <dbReference type="PIRNR" id="PIRNR032126"/>
    </source>
</evidence>
<dbReference type="AlphaFoldDB" id="A0A5B0E053"/>
<sequence length="118" mass="12702">MVQDDLPESDKEWLERREKLSQRLDAVKSRQLPQSSMLAPKGGLSGMAAGLRIASEFIAGVVVGALIGYGIDTFFGTRPFGLIVFLLLGFAAGVLNVIRSSARTNTAEMQKDADNSSK</sequence>
<keyword evidence="4" id="KW-1185">Reference proteome</keyword>